<dbReference type="Proteomes" id="UP000249447">
    <property type="component" value="Chromosome"/>
</dbReference>
<dbReference type="EMBL" id="CP029843">
    <property type="protein sequence ID" value="AWV07378.1"/>
    <property type="molecule type" value="Genomic_DNA"/>
</dbReference>
<dbReference type="Gene3D" id="3.40.630.30">
    <property type="match status" value="1"/>
</dbReference>
<dbReference type="SUPFAM" id="SSF55729">
    <property type="entry name" value="Acyl-CoA N-acyltransferases (Nat)"/>
    <property type="match status" value="1"/>
</dbReference>
<dbReference type="InterPro" id="IPR000182">
    <property type="entry name" value="GNAT_dom"/>
</dbReference>
<accession>A0A2U9TA11</accession>
<evidence type="ECO:0000313" key="4">
    <source>
        <dbReference type="EMBL" id="AWV07378.1"/>
    </source>
</evidence>
<dbReference type="GO" id="GO:0016747">
    <property type="term" value="F:acyltransferase activity, transferring groups other than amino-acyl groups"/>
    <property type="evidence" value="ECO:0007669"/>
    <property type="project" value="InterPro"/>
</dbReference>
<gene>
    <name evidence="4" type="ORF">C9I47_1683</name>
</gene>
<dbReference type="PANTHER" id="PTHR43877">
    <property type="entry name" value="AMINOALKYLPHOSPHONATE N-ACETYLTRANSFERASE-RELATED-RELATED"/>
    <property type="match status" value="1"/>
</dbReference>
<proteinExistence type="predicted"/>
<reference evidence="4 5" key="1">
    <citation type="submission" date="2018-05" db="EMBL/GenBank/DDBJ databases">
        <title>The complete genome of Lysobacter maris HZ9B, a marine bacterium antagonistic against terrestrial plant pathogens.</title>
        <authorList>
            <person name="Zhang X.-Q."/>
        </authorList>
    </citation>
    <scope>NUCLEOTIDE SEQUENCE [LARGE SCALE GENOMIC DNA]</scope>
    <source>
        <strain evidence="4 5">HZ9B</strain>
    </source>
</reference>
<sequence length="159" mass="17071">MLRIRPATVGDAMAVSALVLPLAREVVDAPDATAFLATLGPDGMFERLASPRFAGLLAEDGSGACGIILMRDTTHLYHLFVRRDRQGLGIARRLWRAMTGAGGSTQGAPARFTVNSTPSAVEVYRRLGFEATAQMQHSDGISFLPMVCERPLNACPVTR</sequence>
<dbReference type="InterPro" id="IPR016181">
    <property type="entry name" value="Acyl_CoA_acyltransferase"/>
</dbReference>
<keyword evidence="2" id="KW-0012">Acyltransferase</keyword>
<dbReference type="Pfam" id="PF13673">
    <property type="entry name" value="Acetyltransf_10"/>
    <property type="match status" value="1"/>
</dbReference>
<evidence type="ECO:0000313" key="5">
    <source>
        <dbReference type="Proteomes" id="UP000249447"/>
    </source>
</evidence>
<organism evidence="4 5">
    <name type="scientific">Marilutibacter maris</name>
    <dbReference type="NCBI Taxonomy" id="1605891"/>
    <lineage>
        <taxon>Bacteria</taxon>
        <taxon>Pseudomonadati</taxon>
        <taxon>Pseudomonadota</taxon>
        <taxon>Gammaproteobacteria</taxon>
        <taxon>Lysobacterales</taxon>
        <taxon>Lysobacteraceae</taxon>
        <taxon>Marilutibacter</taxon>
    </lineage>
</organism>
<dbReference type="InterPro" id="IPR050832">
    <property type="entry name" value="Bact_Acetyltransf"/>
</dbReference>
<evidence type="ECO:0000256" key="2">
    <source>
        <dbReference type="ARBA" id="ARBA00023315"/>
    </source>
</evidence>
<feature type="domain" description="N-acetyltransferase" evidence="3">
    <location>
        <begin position="2"/>
        <end position="151"/>
    </location>
</feature>
<dbReference type="PROSITE" id="PS51186">
    <property type="entry name" value="GNAT"/>
    <property type="match status" value="1"/>
</dbReference>
<dbReference type="AlphaFoldDB" id="A0A2U9TA11"/>
<keyword evidence="5" id="KW-1185">Reference proteome</keyword>
<keyword evidence="1" id="KW-0808">Transferase</keyword>
<name>A0A2U9TA11_9GAMM</name>
<protein>
    <recommendedName>
        <fullName evidence="3">N-acetyltransferase domain-containing protein</fullName>
    </recommendedName>
</protein>
<dbReference type="KEGG" id="lmb:C9I47_1683"/>
<evidence type="ECO:0000259" key="3">
    <source>
        <dbReference type="PROSITE" id="PS51186"/>
    </source>
</evidence>
<evidence type="ECO:0000256" key="1">
    <source>
        <dbReference type="ARBA" id="ARBA00022679"/>
    </source>
</evidence>